<sequence>MVQEKVTIINPFKINIDPMERLLLVNFEGDPDTIYIGFEPQVFNDAIHGKGHLVIGWRRDGKVDVYHQPGLKLERQTFDIVGKGLATMVECDFFEAHYEVNDVGVHASYNFKDVDNRQIVIKVNENNPKRRKPFGLLAPMGAAAENPSAMPLVLLHHFYFVRKKGTEIDIRIEDKVHKPDELPLPMDGSKMLYTRYSPEPLIVTFNPNVNAEIIPLEVNLYQEKLSHAGYDYEFEWIKEQPIIKRIICKNDTYPVTLFFKEGFFDIRSLKKDITMKGSFEIAGNPTVGSVKGHYTVKKDHNKTKITLVPSGGWKPRPTKLSLLFLYTVAKMFKNWPKTYEWTAYIQEKDEPVYHMQSVWKRTS</sequence>
<reference evidence="1 2" key="1">
    <citation type="submission" date="2019-07" db="EMBL/GenBank/DDBJ databases">
        <title>Whole genome shotgun sequence of Halolactibacillus alkaliphilus NBRC 103919.</title>
        <authorList>
            <person name="Hosoyama A."/>
            <person name="Uohara A."/>
            <person name="Ohji S."/>
            <person name="Ichikawa N."/>
        </authorList>
    </citation>
    <scope>NUCLEOTIDE SEQUENCE [LARGE SCALE GENOMIC DNA]</scope>
    <source>
        <strain evidence="1 2">NBRC 103919</strain>
    </source>
</reference>
<comment type="caution">
    <text evidence="1">The sequence shown here is derived from an EMBL/GenBank/DDBJ whole genome shotgun (WGS) entry which is preliminary data.</text>
</comment>
<proteinExistence type="predicted"/>
<evidence type="ECO:0000313" key="1">
    <source>
        <dbReference type="EMBL" id="GEN57144.1"/>
    </source>
</evidence>
<keyword evidence="2" id="KW-1185">Reference proteome</keyword>
<dbReference type="RefSeq" id="WP_089802240.1">
    <property type="nucleotide sequence ID" value="NZ_BJYE01000019.1"/>
</dbReference>
<name>A0A511X2I2_9BACI</name>
<protein>
    <submittedName>
        <fullName evidence="1">Uncharacterized protein</fullName>
    </submittedName>
</protein>
<dbReference type="AlphaFoldDB" id="A0A511X2I2"/>
<dbReference type="STRING" id="442899.SAMN05720591_11930"/>
<organism evidence="1 2">
    <name type="scientific">Halolactibacillus alkaliphilus</name>
    <dbReference type="NCBI Taxonomy" id="442899"/>
    <lineage>
        <taxon>Bacteria</taxon>
        <taxon>Bacillati</taxon>
        <taxon>Bacillota</taxon>
        <taxon>Bacilli</taxon>
        <taxon>Bacillales</taxon>
        <taxon>Bacillaceae</taxon>
        <taxon>Halolactibacillus</taxon>
    </lineage>
</organism>
<gene>
    <name evidence="1" type="ORF">HAL01_16080</name>
</gene>
<dbReference type="EMBL" id="BJYE01000019">
    <property type="protein sequence ID" value="GEN57144.1"/>
    <property type="molecule type" value="Genomic_DNA"/>
</dbReference>
<dbReference type="OrthoDB" id="4823114at2"/>
<dbReference type="Proteomes" id="UP000321400">
    <property type="component" value="Unassembled WGS sequence"/>
</dbReference>
<evidence type="ECO:0000313" key="2">
    <source>
        <dbReference type="Proteomes" id="UP000321400"/>
    </source>
</evidence>
<accession>A0A511X2I2</accession>